<protein>
    <submittedName>
        <fullName evidence="1">Uncharacterized protein</fullName>
    </submittedName>
</protein>
<dbReference type="RefSeq" id="YP_009151607.1">
    <property type="nucleotide sequence ID" value="NC_027374.1"/>
</dbReference>
<dbReference type="EMBL" id="KM236246">
    <property type="protein sequence ID" value="AIW03442.1"/>
    <property type="molecule type" value="Genomic_DNA"/>
</dbReference>
<accession>A0A0A0RN48</accession>
<proteinExistence type="predicted"/>
<name>A0A0A0RN48_9CAUD</name>
<evidence type="ECO:0000313" key="2">
    <source>
        <dbReference type="Proteomes" id="UP000030207"/>
    </source>
</evidence>
<dbReference type="OrthoDB" id="15649at10239"/>
<organism evidence="1 2">
    <name type="scientific">Bacillus phage Moonbeam</name>
    <dbReference type="NCBI Taxonomy" id="1540091"/>
    <lineage>
        <taxon>Viruses</taxon>
        <taxon>Duplodnaviria</taxon>
        <taxon>Heunggongvirae</taxon>
        <taxon>Uroviricota</taxon>
        <taxon>Caudoviricetes</taxon>
        <taxon>Herelleviridae</taxon>
        <taxon>Bastillevirinae</taxon>
        <taxon>Moonbeamvirus</taxon>
        <taxon>Moonbeamvirus moonbeam</taxon>
    </lineage>
</organism>
<gene>
    <name evidence="1" type="ORF">CPT_Moonbeam44</name>
</gene>
<dbReference type="KEGG" id="vg:24608018"/>
<keyword evidence="2" id="KW-1185">Reference proteome</keyword>
<reference evidence="1 2" key="1">
    <citation type="submission" date="2014-07" db="EMBL/GenBank/DDBJ databases">
        <title>Complete Genome of Bacillus megaterium Myophage Moonbeam.</title>
        <authorList>
            <person name="Cadungog J.N."/>
            <person name="Khatemi B.E."/>
            <person name="Hernandez A.C."/>
            <person name="Everett G.F.K."/>
        </authorList>
    </citation>
    <scope>NUCLEOTIDE SEQUENCE [LARGE SCALE GENOMIC DNA]</scope>
</reference>
<dbReference type="Proteomes" id="UP000030207">
    <property type="component" value="Segment"/>
</dbReference>
<sequence length="117" mass="13927">MMIKENKYHSTIKSEFKDLVWSLVFEGRTAYHLYTIHRLLNLGLLIDFQFRYCPNKTADQYIHIELDLKEHGRVTFKINTETDYVVIADELSVRVLEKFLEDFDTGLDDKPKKRSLL</sequence>
<dbReference type="GeneID" id="24608018"/>
<evidence type="ECO:0000313" key="1">
    <source>
        <dbReference type="EMBL" id="AIW03442.1"/>
    </source>
</evidence>